<sequence>MQTNKIIFNILSAFLFQIFVINSTFSASKSPNSNRIKSVECKSLDNKTVEFEFCYAKAFSRKTTAFNVKFKLHRVMQKPFYIQYILSRRTSGNVCQNIFKSDLIEFCGLMDGMDANPMIKNIILILNETAPTLFHKCPYEGETAVTNATIQDDKALFFIPTGTYCSEVNFFDNKKKQYVNVKMINDIKNSLDILGITERKN</sequence>
<dbReference type="EMBL" id="OU895880">
    <property type="protein sequence ID" value="CAG9811653.1"/>
    <property type="molecule type" value="Genomic_DNA"/>
</dbReference>
<evidence type="ECO:0000256" key="1">
    <source>
        <dbReference type="SAM" id="SignalP"/>
    </source>
</evidence>
<feature type="signal peptide" evidence="1">
    <location>
        <begin position="1"/>
        <end position="26"/>
    </location>
</feature>
<evidence type="ECO:0000313" key="2">
    <source>
        <dbReference type="EMBL" id="CAG9811653.1"/>
    </source>
</evidence>
<reference evidence="2" key="2">
    <citation type="submission" date="2022-10" db="EMBL/GenBank/DDBJ databases">
        <authorList>
            <consortium name="ENA_rothamsted_submissions"/>
            <consortium name="culmorum"/>
            <person name="King R."/>
        </authorList>
    </citation>
    <scope>NUCLEOTIDE SEQUENCE</scope>
</reference>
<reference evidence="2" key="1">
    <citation type="submission" date="2022-01" db="EMBL/GenBank/DDBJ databases">
        <authorList>
            <person name="King R."/>
        </authorList>
    </citation>
    <scope>NUCLEOTIDE SEQUENCE</scope>
</reference>
<dbReference type="PANTHER" id="PTHR20898">
    <property type="entry name" value="DAEDALUS ON 3-RELATED-RELATED"/>
    <property type="match status" value="1"/>
</dbReference>
<dbReference type="AlphaFoldDB" id="A0A9N9S7E0"/>
<accession>A0A9N9S7E0</accession>
<keyword evidence="1" id="KW-0732">Signal</keyword>
<proteinExistence type="predicted"/>
<name>A0A9N9S7E0_9DIPT</name>
<evidence type="ECO:0000313" key="3">
    <source>
        <dbReference type="Proteomes" id="UP001153620"/>
    </source>
</evidence>
<dbReference type="OrthoDB" id="7797129at2759"/>
<dbReference type="PANTHER" id="PTHR20898:SF0">
    <property type="entry name" value="DAEDALUS ON 3-RELATED"/>
    <property type="match status" value="1"/>
</dbReference>
<organism evidence="2 3">
    <name type="scientific">Chironomus riparius</name>
    <dbReference type="NCBI Taxonomy" id="315576"/>
    <lineage>
        <taxon>Eukaryota</taxon>
        <taxon>Metazoa</taxon>
        <taxon>Ecdysozoa</taxon>
        <taxon>Arthropoda</taxon>
        <taxon>Hexapoda</taxon>
        <taxon>Insecta</taxon>
        <taxon>Pterygota</taxon>
        <taxon>Neoptera</taxon>
        <taxon>Endopterygota</taxon>
        <taxon>Diptera</taxon>
        <taxon>Nematocera</taxon>
        <taxon>Chironomoidea</taxon>
        <taxon>Chironomidae</taxon>
        <taxon>Chironominae</taxon>
        <taxon>Chironomus</taxon>
    </lineage>
</organism>
<keyword evidence="3" id="KW-1185">Reference proteome</keyword>
<dbReference type="Proteomes" id="UP001153620">
    <property type="component" value="Chromosome 4"/>
</dbReference>
<feature type="chain" id="PRO_5040457617" evidence="1">
    <location>
        <begin position="27"/>
        <end position="201"/>
    </location>
</feature>
<protein>
    <submittedName>
        <fullName evidence="2">Uncharacterized protein</fullName>
    </submittedName>
</protein>
<gene>
    <name evidence="2" type="ORF">CHIRRI_LOCUS14460</name>
</gene>